<evidence type="ECO:0000256" key="1">
    <source>
        <dbReference type="SAM" id="Coils"/>
    </source>
</evidence>
<organism evidence="2 3">
    <name type="scientific">Cryptolaemus montrouzieri</name>
    <dbReference type="NCBI Taxonomy" id="559131"/>
    <lineage>
        <taxon>Eukaryota</taxon>
        <taxon>Metazoa</taxon>
        <taxon>Ecdysozoa</taxon>
        <taxon>Arthropoda</taxon>
        <taxon>Hexapoda</taxon>
        <taxon>Insecta</taxon>
        <taxon>Pterygota</taxon>
        <taxon>Neoptera</taxon>
        <taxon>Endopterygota</taxon>
        <taxon>Coleoptera</taxon>
        <taxon>Polyphaga</taxon>
        <taxon>Cucujiformia</taxon>
        <taxon>Coccinelloidea</taxon>
        <taxon>Coccinellidae</taxon>
        <taxon>Scymninae</taxon>
        <taxon>Scymnini</taxon>
        <taxon>Cryptolaemus</taxon>
    </lineage>
</organism>
<reference evidence="2 3" key="1">
    <citation type="journal article" date="2021" name="BMC Biol.">
        <title>Horizontally acquired antibacterial genes associated with adaptive radiation of ladybird beetles.</title>
        <authorList>
            <person name="Li H.S."/>
            <person name="Tang X.F."/>
            <person name="Huang Y.H."/>
            <person name="Xu Z.Y."/>
            <person name="Chen M.L."/>
            <person name="Du X.Y."/>
            <person name="Qiu B.Y."/>
            <person name="Chen P.T."/>
            <person name="Zhang W."/>
            <person name="Slipinski A."/>
            <person name="Escalona H.E."/>
            <person name="Waterhouse R.M."/>
            <person name="Zwick A."/>
            <person name="Pang H."/>
        </authorList>
    </citation>
    <scope>NUCLEOTIDE SEQUENCE [LARGE SCALE GENOMIC DNA]</scope>
    <source>
        <strain evidence="2">SYSU2018</strain>
    </source>
</reference>
<sequence length="727" mass="83748">MKPKIKFNKVIQKSNEEVDAASEVILLEKALIKEKPSLVKKTDSIVQPVKIVTKKDDQPKKELAKENIILKKDETPKKEIIMEKQNTRKEEIGAILKKEEQEKLKDAVDKERIELGKKEDKLVNKDNQKKEEVPLDLTEKVQISKQVKPNTAPYNREKREIEDKTAVTKTGLTNGYIVNPSKDKKKKKNELNALQQLTAAPGGPGMAFILNMVHKAELSHEDIQLLIDLLLNKQLDNPTILDDWSEGKSDPVQKLKKQLAEKEKALLDEQEALAGVQLKLKEIRNEQLTERSVLNQKIKTLEEQLQNQQMEMHACNNRYHAQAQQLQQAQVQLNEERIKMHTLREELGAVQMQRQQLELHITQESEVIIAQLRADIQEYSARNEQLLIDINHIQKVAADNEASYVAQLNNITQELTEKSRQLEELSIELANKDEILFRQEGELKTEIAQMNTVMQQQAEEIRKSEQGQGELMEEINNLKKQKNISSKVITQLKSEIEKLQQEKSQNEASIENNKINETEVLNLKNELTSVRNKLEENEKHFIAEVETKTNLLNKLEGELEEQKTKNNELRNKNYKIMEALNAAESRIKNEQIDNANKEKDSQNNRMKEIDCQKKFLARILPELNGLEDLPSEKWEEESLKLVCNYVETLKKPAVGDSTENLQARIEHYQNVIKDTEGMLSKLQAHIDQEQISWKAQIKSKDLELEALKEKLEKSPNLENINGSSVGQ</sequence>
<feature type="coiled-coil region" evidence="1">
    <location>
        <begin position="82"/>
        <end position="121"/>
    </location>
</feature>
<accession>A0ABD2PCL3</accession>
<dbReference type="PANTHER" id="PTHR18939">
    <property type="entry name" value="RIBOSOME BINDING PROTEIN-1"/>
    <property type="match status" value="1"/>
</dbReference>
<keyword evidence="1" id="KW-0175">Coiled coil</keyword>
<keyword evidence="3" id="KW-1185">Reference proteome</keyword>
<dbReference type="PANTHER" id="PTHR18939:SF4">
    <property type="entry name" value="RIBOSOME-BINDING PROTEIN 1"/>
    <property type="match status" value="1"/>
</dbReference>
<dbReference type="EMBL" id="JABFTP020000185">
    <property type="protein sequence ID" value="KAL3288432.1"/>
    <property type="molecule type" value="Genomic_DNA"/>
</dbReference>
<proteinExistence type="predicted"/>
<evidence type="ECO:0000313" key="2">
    <source>
        <dbReference type="EMBL" id="KAL3288432.1"/>
    </source>
</evidence>
<feature type="coiled-coil region" evidence="1">
    <location>
        <begin position="461"/>
        <end position="612"/>
    </location>
</feature>
<feature type="coiled-coil region" evidence="1">
    <location>
        <begin position="252"/>
        <end position="435"/>
    </location>
</feature>
<dbReference type="InterPro" id="IPR040248">
    <property type="entry name" value="RRBP1"/>
</dbReference>
<comment type="caution">
    <text evidence="2">The sequence shown here is derived from an EMBL/GenBank/DDBJ whole genome shotgun (WGS) entry which is preliminary data.</text>
</comment>
<protein>
    <submittedName>
        <fullName evidence="2">Uncharacterized protein</fullName>
    </submittedName>
</protein>
<gene>
    <name evidence="2" type="ORF">HHI36_002878</name>
</gene>
<evidence type="ECO:0000313" key="3">
    <source>
        <dbReference type="Proteomes" id="UP001516400"/>
    </source>
</evidence>
<dbReference type="AlphaFoldDB" id="A0ABD2PCL3"/>
<name>A0ABD2PCL3_9CUCU</name>
<dbReference type="Proteomes" id="UP001516400">
    <property type="component" value="Unassembled WGS sequence"/>
</dbReference>